<accession>A0A8H3F6M9</accession>
<protein>
    <recommendedName>
        <fullName evidence="10">Enoyl-CoA hydratase</fullName>
    </recommendedName>
</protein>
<dbReference type="EMBL" id="CAJPDR010000109">
    <property type="protein sequence ID" value="CAF9918105.1"/>
    <property type="molecule type" value="Genomic_DNA"/>
</dbReference>
<sequence>MPTPSLQIPPPSTAFTRLSYPAPHILLVTLSRPRQLNCINSAGHQELHEIWAWMDAEPSLRIGIVTGEGRAFCAGADLKEWDQRQSTGSRPNRRLNASGFGGLSRRRGKKPVIAAVNGIAHGGGCEMIANCDIVLASPSALFALPEVKRGVVAIAGALPRLARAVGRMRAMEMALTGRNVGAEEAKAWGLCNEISQKDGDGLAVEGGVVRLAVQWAGEIGKYSPDSVIVSKEGVELGWEGIGVEEGSERLVDGLWKKIEGGENMMEGIRAFVEKRNARWVDSKL</sequence>
<evidence type="ECO:0008006" key="10">
    <source>
        <dbReference type="Google" id="ProtNLM"/>
    </source>
</evidence>
<dbReference type="GO" id="GO:0006635">
    <property type="term" value="P:fatty acid beta-oxidation"/>
    <property type="evidence" value="ECO:0007669"/>
    <property type="project" value="TreeGrafter"/>
</dbReference>
<dbReference type="Proteomes" id="UP000664203">
    <property type="component" value="Unassembled WGS sequence"/>
</dbReference>
<keyword evidence="9" id="KW-1185">Reference proteome</keyword>
<reference evidence="8" key="1">
    <citation type="submission" date="2021-03" db="EMBL/GenBank/DDBJ databases">
        <authorList>
            <person name="Tagirdzhanova G."/>
        </authorList>
    </citation>
    <scope>NUCLEOTIDE SEQUENCE</scope>
</reference>
<dbReference type="InterPro" id="IPR029045">
    <property type="entry name" value="ClpP/crotonase-like_dom_sf"/>
</dbReference>
<dbReference type="InterPro" id="IPR001753">
    <property type="entry name" value="Enoyl-CoA_hydra/iso"/>
</dbReference>
<evidence type="ECO:0000256" key="3">
    <source>
        <dbReference type="ARBA" id="ARBA00005254"/>
    </source>
</evidence>
<keyword evidence="4" id="KW-0576">Peroxisome</keyword>
<feature type="region of interest" description="Disordered" evidence="7">
    <location>
        <begin position="83"/>
        <end position="105"/>
    </location>
</feature>
<evidence type="ECO:0000256" key="4">
    <source>
        <dbReference type="ARBA" id="ARBA00023140"/>
    </source>
</evidence>
<dbReference type="CDD" id="cd06558">
    <property type="entry name" value="crotonase-like"/>
    <property type="match status" value="1"/>
</dbReference>
<dbReference type="OrthoDB" id="2139957at2759"/>
<organism evidence="8 9">
    <name type="scientific">Alectoria fallacina</name>
    <dbReference type="NCBI Taxonomy" id="1903189"/>
    <lineage>
        <taxon>Eukaryota</taxon>
        <taxon>Fungi</taxon>
        <taxon>Dikarya</taxon>
        <taxon>Ascomycota</taxon>
        <taxon>Pezizomycotina</taxon>
        <taxon>Lecanoromycetes</taxon>
        <taxon>OSLEUM clade</taxon>
        <taxon>Lecanoromycetidae</taxon>
        <taxon>Lecanorales</taxon>
        <taxon>Lecanorineae</taxon>
        <taxon>Parmeliaceae</taxon>
        <taxon>Alectoria</taxon>
    </lineage>
</organism>
<dbReference type="AlphaFoldDB" id="A0A8H3F6M9"/>
<comment type="similarity">
    <text evidence="3">Belongs to the enoyl-CoA hydratase/isomerase family.</text>
</comment>
<dbReference type="GO" id="GO:0005739">
    <property type="term" value="C:mitochondrion"/>
    <property type="evidence" value="ECO:0007669"/>
    <property type="project" value="TreeGrafter"/>
</dbReference>
<dbReference type="GO" id="GO:0016853">
    <property type="term" value="F:isomerase activity"/>
    <property type="evidence" value="ECO:0007669"/>
    <property type="project" value="UniProtKB-KW"/>
</dbReference>
<proteinExistence type="inferred from homology"/>
<dbReference type="PANTHER" id="PTHR11941">
    <property type="entry name" value="ENOYL-COA HYDRATASE-RELATED"/>
    <property type="match status" value="1"/>
</dbReference>
<evidence type="ECO:0000256" key="2">
    <source>
        <dbReference type="ARBA" id="ARBA00004924"/>
    </source>
</evidence>
<keyword evidence="5" id="KW-0413">Isomerase</keyword>
<dbReference type="PANTHER" id="PTHR11941:SF158">
    <property type="entry name" value="ENOYL-COA HYDRATASE (AFU_ORTHOLOGUE AFUA_2G10650)"/>
    <property type="match status" value="1"/>
</dbReference>
<keyword evidence="6" id="KW-0456">Lyase</keyword>
<evidence type="ECO:0000256" key="5">
    <source>
        <dbReference type="ARBA" id="ARBA00023235"/>
    </source>
</evidence>
<evidence type="ECO:0000313" key="9">
    <source>
        <dbReference type="Proteomes" id="UP000664203"/>
    </source>
</evidence>
<comment type="pathway">
    <text evidence="2">Siderophore biosynthesis.</text>
</comment>
<evidence type="ECO:0000313" key="8">
    <source>
        <dbReference type="EMBL" id="CAF9918105.1"/>
    </source>
</evidence>
<dbReference type="Gene3D" id="3.90.226.10">
    <property type="entry name" value="2-enoyl-CoA Hydratase, Chain A, domain 1"/>
    <property type="match status" value="1"/>
</dbReference>
<comment type="caution">
    <text evidence="8">The sequence shown here is derived from an EMBL/GenBank/DDBJ whole genome shotgun (WGS) entry which is preliminary data.</text>
</comment>
<name>A0A8H3F6M9_9LECA</name>
<comment type="subcellular location">
    <subcellularLocation>
        <location evidence="1">Peroxisome</location>
    </subcellularLocation>
</comment>
<gene>
    <name evidence="8" type="ORF">ALECFALPRED_000562</name>
</gene>
<dbReference type="Pfam" id="PF00378">
    <property type="entry name" value="ECH_1"/>
    <property type="match status" value="1"/>
</dbReference>
<dbReference type="FunFam" id="3.90.226.10:FF:000074">
    <property type="entry name" value="Enoyl-CoA hydratase (AFU_orthologue AFUA_2G10650)"/>
    <property type="match status" value="1"/>
</dbReference>
<evidence type="ECO:0000256" key="7">
    <source>
        <dbReference type="SAM" id="MobiDB-lite"/>
    </source>
</evidence>
<dbReference type="SUPFAM" id="SSF52096">
    <property type="entry name" value="ClpP/crotonase"/>
    <property type="match status" value="1"/>
</dbReference>
<dbReference type="GO" id="GO:0005777">
    <property type="term" value="C:peroxisome"/>
    <property type="evidence" value="ECO:0007669"/>
    <property type="project" value="UniProtKB-SubCell"/>
</dbReference>
<evidence type="ECO:0000256" key="6">
    <source>
        <dbReference type="ARBA" id="ARBA00023239"/>
    </source>
</evidence>
<evidence type="ECO:0000256" key="1">
    <source>
        <dbReference type="ARBA" id="ARBA00004275"/>
    </source>
</evidence>
<dbReference type="GO" id="GO:0016829">
    <property type="term" value="F:lyase activity"/>
    <property type="evidence" value="ECO:0007669"/>
    <property type="project" value="UniProtKB-KW"/>
</dbReference>